<dbReference type="Pfam" id="PF00535">
    <property type="entry name" value="Glycos_transf_2"/>
    <property type="match status" value="1"/>
</dbReference>
<keyword evidence="3" id="KW-1185">Reference proteome</keyword>
<evidence type="ECO:0000313" key="3">
    <source>
        <dbReference type="Proteomes" id="UP000726136"/>
    </source>
</evidence>
<dbReference type="InterPro" id="IPR029044">
    <property type="entry name" value="Nucleotide-diphossugar_trans"/>
</dbReference>
<dbReference type="InterPro" id="IPR001173">
    <property type="entry name" value="Glyco_trans_2-like"/>
</dbReference>
<proteinExistence type="predicted"/>
<organism evidence="2 3">
    <name type="scientific">Vibrio anguillarum</name>
    <name type="common">Listonella anguillarum</name>
    <dbReference type="NCBI Taxonomy" id="55601"/>
    <lineage>
        <taxon>Bacteria</taxon>
        <taxon>Pseudomonadati</taxon>
        <taxon>Pseudomonadota</taxon>
        <taxon>Gammaproteobacteria</taxon>
        <taxon>Vibrionales</taxon>
        <taxon>Vibrionaceae</taxon>
        <taxon>Vibrio</taxon>
    </lineage>
</organism>
<dbReference type="RefSeq" id="WP_194664075.1">
    <property type="nucleotide sequence ID" value="NZ_RDPI01000032.1"/>
</dbReference>
<evidence type="ECO:0000259" key="1">
    <source>
        <dbReference type="Pfam" id="PF00535"/>
    </source>
</evidence>
<name>A0ABR9Z912_VIBAN</name>
<dbReference type="PANTHER" id="PTHR22916:SF3">
    <property type="entry name" value="UDP-GLCNAC:BETAGAL BETA-1,3-N-ACETYLGLUCOSAMINYLTRANSFERASE-LIKE PROTEIN 1"/>
    <property type="match status" value="1"/>
</dbReference>
<comment type="caution">
    <text evidence="2">The sequence shown here is derived from an EMBL/GenBank/DDBJ whole genome shotgun (WGS) entry which is preliminary data.</text>
</comment>
<dbReference type="SUPFAM" id="SSF53448">
    <property type="entry name" value="Nucleotide-diphospho-sugar transferases"/>
    <property type="match status" value="1"/>
</dbReference>
<dbReference type="PANTHER" id="PTHR22916">
    <property type="entry name" value="GLYCOSYLTRANSFERASE"/>
    <property type="match status" value="1"/>
</dbReference>
<accession>A0ABR9Z912</accession>
<dbReference type="Proteomes" id="UP000726136">
    <property type="component" value="Unassembled WGS sequence"/>
</dbReference>
<protein>
    <submittedName>
        <fullName evidence="2">Glycosyltransferase</fullName>
    </submittedName>
</protein>
<gene>
    <name evidence="2" type="ORF">EAY46_17910</name>
</gene>
<dbReference type="EMBL" id="RDPI01000032">
    <property type="protein sequence ID" value="MBF4374945.1"/>
    <property type="molecule type" value="Genomic_DNA"/>
</dbReference>
<dbReference type="Gene3D" id="3.90.550.10">
    <property type="entry name" value="Spore Coat Polysaccharide Biosynthesis Protein SpsA, Chain A"/>
    <property type="match status" value="1"/>
</dbReference>
<sequence>MNSSVLLNKKPLVSVLLPSYNHEGYIREAIDSIIQQTYSNIELIVIDDGSSDKSKDIIYELSRVHGFKFISRANQGLIHTLEQLLRLVSPNSDYISLFSSDDLYHERKIEVLVDTLEKNKNASVAYSKISIIDSNSKVKREICEDYHSGDIFDDLLYGRYSINGIGTLVRTGVYKEIEREEMYVDDFQLWLKIAERHKFIYVNECLSFYRLHNNHKSSNVFEMQKGELLTILKYKERQDFQDVISAWNIRWFGLFARKHKAYAIRYYLPKILVLKNFTKLRFYRSLVKLFLK</sequence>
<reference evidence="2 3" key="1">
    <citation type="journal article" date="2021" name="PeerJ">
        <title>Analysis of 44 Vibrio anguillarum genomes reveals high genetic diversity.</title>
        <authorList>
            <person name="Hansen M.J."/>
            <person name="Dalsgaard I."/>
        </authorList>
    </citation>
    <scope>NUCLEOTIDE SEQUENCE [LARGE SCALE GENOMIC DNA]</scope>
    <source>
        <strain evidence="2 3">040915-1/1B</strain>
    </source>
</reference>
<evidence type="ECO:0000313" key="2">
    <source>
        <dbReference type="EMBL" id="MBF4374945.1"/>
    </source>
</evidence>
<feature type="domain" description="Glycosyltransferase 2-like" evidence="1">
    <location>
        <begin position="14"/>
        <end position="142"/>
    </location>
</feature>